<evidence type="ECO:0000313" key="3">
    <source>
        <dbReference type="Proteomes" id="UP000536640"/>
    </source>
</evidence>
<comment type="caution">
    <text evidence="2">The sequence shown here is derived from an EMBL/GenBank/DDBJ whole genome shotgun (WGS) entry which is preliminary data.</text>
</comment>
<dbReference type="RefSeq" id="WP_184463033.1">
    <property type="nucleotide sequence ID" value="NZ_JACHHW010000006.1"/>
</dbReference>
<feature type="signal peptide" evidence="1">
    <location>
        <begin position="1"/>
        <end position="24"/>
    </location>
</feature>
<dbReference type="Proteomes" id="UP000536640">
    <property type="component" value="Unassembled WGS sequence"/>
</dbReference>
<evidence type="ECO:0000313" key="2">
    <source>
        <dbReference type="EMBL" id="MBB5187985.1"/>
    </source>
</evidence>
<keyword evidence="3" id="KW-1185">Reference proteome</keyword>
<evidence type="ECO:0000256" key="1">
    <source>
        <dbReference type="SAM" id="SignalP"/>
    </source>
</evidence>
<gene>
    <name evidence="2" type="ORF">HNQ57_002264</name>
</gene>
<organism evidence="2 3">
    <name type="scientific">Zhongshania antarctica</name>
    <dbReference type="NCBI Taxonomy" id="641702"/>
    <lineage>
        <taxon>Bacteria</taxon>
        <taxon>Pseudomonadati</taxon>
        <taxon>Pseudomonadota</taxon>
        <taxon>Gammaproteobacteria</taxon>
        <taxon>Cellvibrionales</taxon>
        <taxon>Spongiibacteraceae</taxon>
        <taxon>Zhongshania</taxon>
    </lineage>
</organism>
<dbReference type="AlphaFoldDB" id="A0A840R4A5"/>
<accession>A0A840R4A5</accession>
<dbReference type="EMBL" id="JACHHW010000006">
    <property type="protein sequence ID" value="MBB5187985.1"/>
    <property type="molecule type" value="Genomic_DNA"/>
</dbReference>
<sequence>MLKTSLATSIFAISLSAAPILSNAQSITDISGLTGVLSSTLGGSGVDMVLPSLVTNVSSTTEMMGLNSSPLFNALPNNPLTTGYSLILNGPEQTIIIGDLLQGNLIIPGLLNGLPVANALLPTLGDLKSMLPDTPAAGLIDSQL</sequence>
<name>A0A840R4A5_9GAMM</name>
<keyword evidence="1" id="KW-0732">Signal</keyword>
<proteinExistence type="predicted"/>
<feature type="chain" id="PRO_5032683376" evidence="1">
    <location>
        <begin position="25"/>
        <end position="144"/>
    </location>
</feature>
<reference evidence="2 3" key="1">
    <citation type="submission" date="2020-08" db="EMBL/GenBank/DDBJ databases">
        <title>Genomic Encyclopedia of Type Strains, Phase IV (KMG-IV): sequencing the most valuable type-strain genomes for metagenomic binning, comparative biology and taxonomic classification.</title>
        <authorList>
            <person name="Goeker M."/>
        </authorList>
    </citation>
    <scope>NUCLEOTIDE SEQUENCE [LARGE SCALE GENOMIC DNA]</scope>
    <source>
        <strain evidence="2 3">DSM 25701</strain>
    </source>
</reference>
<protein>
    <submittedName>
        <fullName evidence="2">Uncharacterized protein</fullName>
    </submittedName>
</protein>